<dbReference type="Pfam" id="PF16810">
    <property type="entry name" value="RXLR"/>
    <property type="match status" value="1"/>
</dbReference>
<protein>
    <recommendedName>
        <fullName evidence="5">RxLR effector protein</fullName>
    </recommendedName>
</protein>
<sequence length="167" mass="18957">MAIRQRYFVVLTLWLLQIITTSCRLHLQVQQRSNPMRLSQVLVVAAASFLFASEAIAVTMDSNQAKISTVARGGPSKRLLRSYSKPVEDDSDDLDDSEERTGNGLAALATRWGYTVDDITAGIVKLNEKQLKKWQAVLNENIKQRKSEKIKEFNDAWRARHNIGRRV</sequence>
<dbReference type="Proteomes" id="UP000697107">
    <property type="component" value="Unassembled WGS sequence"/>
</dbReference>
<keyword evidence="3 5" id="KW-0964">Secreted</keyword>
<dbReference type="Proteomes" id="UP000735874">
    <property type="component" value="Unassembled WGS sequence"/>
</dbReference>
<comment type="function">
    <text evidence="5">Effector that suppresses plant defense responses during pathogen infection.</text>
</comment>
<comment type="subcellular location">
    <subcellularLocation>
        <location evidence="1 5">Secreted</location>
    </subcellularLocation>
</comment>
<evidence type="ECO:0000313" key="9">
    <source>
        <dbReference type="Proteomes" id="UP000735874"/>
    </source>
</evidence>
<reference evidence="7" key="1">
    <citation type="submission" date="2018-10" db="EMBL/GenBank/DDBJ databases">
        <title>Effector identification in a new, highly contiguous assembly of the strawberry crown rot pathogen Phytophthora cactorum.</title>
        <authorList>
            <person name="Armitage A.D."/>
            <person name="Nellist C.F."/>
            <person name="Bates H."/>
            <person name="Vickerstaff R.J."/>
            <person name="Harrison R.J."/>
        </authorList>
    </citation>
    <scope>NUCLEOTIDE SEQUENCE</scope>
    <source>
        <strain evidence="7">15-7</strain>
        <strain evidence="8">P415</strain>
    </source>
</reference>
<feature type="transmembrane region" description="Helical" evidence="6">
    <location>
        <begin position="40"/>
        <end position="58"/>
    </location>
</feature>
<evidence type="ECO:0000256" key="5">
    <source>
        <dbReference type="RuleBase" id="RU367124"/>
    </source>
</evidence>
<dbReference type="PROSITE" id="PS51257">
    <property type="entry name" value="PROKAR_LIPOPROTEIN"/>
    <property type="match status" value="1"/>
</dbReference>
<dbReference type="AlphaFoldDB" id="A0A8T0YHN8"/>
<organism evidence="7 9">
    <name type="scientific">Phytophthora cactorum</name>
    <dbReference type="NCBI Taxonomy" id="29920"/>
    <lineage>
        <taxon>Eukaryota</taxon>
        <taxon>Sar</taxon>
        <taxon>Stramenopiles</taxon>
        <taxon>Oomycota</taxon>
        <taxon>Peronosporomycetes</taxon>
        <taxon>Peronosporales</taxon>
        <taxon>Peronosporaceae</taxon>
        <taxon>Phytophthora</taxon>
    </lineage>
</organism>
<comment type="caution">
    <text evidence="7">The sequence shown here is derived from an EMBL/GenBank/DDBJ whole genome shotgun (WGS) entry which is preliminary data.</text>
</comment>
<keyword evidence="6" id="KW-1133">Transmembrane helix</keyword>
<evidence type="ECO:0000313" key="7">
    <source>
        <dbReference type="EMBL" id="KAG2833870.1"/>
    </source>
</evidence>
<keyword evidence="6" id="KW-0472">Membrane</keyword>
<name>A0A8T0YHN8_9STRA</name>
<evidence type="ECO:0000256" key="2">
    <source>
        <dbReference type="ARBA" id="ARBA00010400"/>
    </source>
</evidence>
<evidence type="ECO:0000256" key="1">
    <source>
        <dbReference type="ARBA" id="ARBA00004613"/>
    </source>
</evidence>
<dbReference type="InterPro" id="IPR031825">
    <property type="entry name" value="RXLR"/>
</dbReference>
<feature type="signal peptide" evidence="5">
    <location>
        <begin position="1"/>
        <end position="23"/>
    </location>
</feature>
<keyword evidence="6" id="KW-0812">Transmembrane</keyword>
<feature type="chain" id="PRO_5036274995" description="RxLR effector protein" evidence="5">
    <location>
        <begin position="24"/>
        <end position="167"/>
    </location>
</feature>
<dbReference type="EMBL" id="RCML01001562">
    <property type="protein sequence ID" value="KAG2961710.1"/>
    <property type="molecule type" value="Genomic_DNA"/>
</dbReference>
<proteinExistence type="inferred from homology"/>
<dbReference type="EMBL" id="RCMG01001187">
    <property type="protein sequence ID" value="KAG2833870.1"/>
    <property type="molecule type" value="Genomic_DNA"/>
</dbReference>
<dbReference type="VEuPathDB" id="FungiDB:PC110_g20589"/>
<evidence type="ECO:0000256" key="3">
    <source>
        <dbReference type="ARBA" id="ARBA00022525"/>
    </source>
</evidence>
<accession>A0A8T0YHN8</accession>
<comment type="domain">
    <text evidence="5">The RxLR-dEER motif acts to carry the protein into the host cell cytoplasm through binding to cell surface phosphatidylinositol-3-phosphate.</text>
</comment>
<keyword evidence="4 5" id="KW-0732">Signal</keyword>
<evidence type="ECO:0000313" key="8">
    <source>
        <dbReference type="EMBL" id="KAG2961710.1"/>
    </source>
</evidence>
<comment type="similarity">
    <text evidence="2 5">Belongs to the RxLR effector family.</text>
</comment>
<evidence type="ECO:0000256" key="4">
    <source>
        <dbReference type="ARBA" id="ARBA00022729"/>
    </source>
</evidence>
<evidence type="ECO:0000256" key="6">
    <source>
        <dbReference type="SAM" id="Phobius"/>
    </source>
</evidence>
<gene>
    <name evidence="7" type="ORF">PC113_g20494</name>
    <name evidence="8" type="ORF">PC118_g21822</name>
</gene>